<feature type="repeat" description="TPR" evidence="1">
    <location>
        <begin position="140"/>
        <end position="173"/>
    </location>
</feature>
<proteinExistence type="predicted"/>
<accession>A0ABR7D6K2</accession>
<evidence type="ECO:0000313" key="3">
    <source>
        <dbReference type="EMBL" id="MBC5623419.1"/>
    </source>
</evidence>
<keyword evidence="2" id="KW-0472">Membrane</keyword>
<evidence type="ECO:0000256" key="1">
    <source>
        <dbReference type="PROSITE-ProRule" id="PRU00339"/>
    </source>
</evidence>
<comment type="caution">
    <text evidence="3">The sequence shown here is derived from an EMBL/GenBank/DDBJ whole genome shotgun (WGS) entry which is preliminary data.</text>
</comment>
<sequence>MSKNNQKRADGFEQIEEATISTEQFIERNSKLLVRGLLVVIIVIAAIFGYHKFYKEPLEKEALQQMFVAETLFEKDSFNLALNGNINNPGFLQIIEDYGSTPSGNLAKYYAGLCYLYLGDNQNAIKYLEKFSTDDMIFSTLAKANIGDAYMQLGEYKKAAGYYQKASSDNTNLLTTPSILMKAGLAYEKAKDYKNALAMYEKLEKEYPASMEAREIEKYITRAQLNMK</sequence>
<keyword evidence="1" id="KW-0802">TPR repeat</keyword>
<keyword evidence="2" id="KW-0812">Transmembrane</keyword>
<evidence type="ECO:0000256" key="2">
    <source>
        <dbReference type="SAM" id="Phobius"/>
    </source>
</evidence>
<organism evidence="3 4">
    <name type="scientific">Butyricimonas hominis</name>
    <dbReference type="NCBI Taxonomy" id="2763032"/>
    <lineage>
        <taxon>Bacteria</taxon>
        <taxon>Pseudomonadati</taxon>
        <taxon>Bacteroidota</taxon>
        <taxon>Bacteroidia</taxon>
        <taxon>Bacteroidales</taxon>
        <taxon>Odoribacteraceae</taxon>
        <taxon>Butyricimonas</taxon>
    </lineage>
</organism>
<feature type="repeat" description="TPR" evidence="1">
    <location>
        <begin position="177"/>
        <end position="210"/>
    </location>
</feature>
<dbReference type="Pfam" id="PF13174">
    <property type="entry name" value="TPR_6"/>
    <property type="match status" value="1"/>
</dbReference>
<dbReference type="Proteomes" id="UP000646484">
    <property type="component" value="Unassembled WGS sequence"/>
</dbReference>
<dbReference type="EMBL" id="JACOOH010000010">
    <property type="protein sequence ID" value="MBC5623419.1"/>
    <property type="molecule type" value="Genomic_DNA"/>
</dbReference>
<feature type="transmembrane region" description="Helical" evidence="2">
    <location>
        <begin position="32"/>
        <end position="50"/>
    </location>
</feature>
<dbReference type="SMART" id="SM00028">
    <property type="entry name" value="TPR"/>
    <property type="match status" value="2"/>
</dbReference>
<gene>
    <name evidence="3" type="ORF">H8S64_20180</name>
</gene>
<dbReference type="SUPFAM" id="SSF48452">
    <property type="entry name" value="TPR-like"/>
    <property type="match status" value="1"/>
</dbReference>
<name>A0ABR7D6K2_9BACT</name>
<keyword evidence="2" id="KW-1133">Transmembrane helix</keyword>
<reference evidence="3 4" key="1">
    <citation type="submission" date="2020-08" db="EMBL/GenBank/DDBJ databases">
        <title>Genome public.</title>
        <authorList>
            <person name="Liu C."/>
            <person name="Sun Q."/>
        </authorList>
    </citation>
    <scope>NUCLEOTIDE SEQUENCE [LARGE SCALE GENOMIC DNA]</scope>
    <source>
        <strain evidence="3 4">NSJ-56</strain>
    </source>
</reference>
<dbReference type="RefSeq" id="WP_186978477.1">
    <property type="nucleotide sequence ID" value="NZ_JACOOH010000010.1"/>
</dbReference>
<dbReference type="Pfam" id="PF13432">
    <property type="entry name" value="TPR_16"/>
    <property type="match status" value="1"/>
</dbReference>
<protein>
    <submittedName>
        <fullName evidence="3">Tetratricopeptide repeat protein</fullName>
    </submittedName>
</protein>
<dbReference type="InterPro" id="IPR019734">
    <property type="entry name" value="TPR_rpt"/>
</dbReference>
<dbReference type="Gene3D" id="1.25.40.10">
    <property type="entry name" value="Tetratricopeptide repeat domain"/>
    <property type="match status" value="2"/>
</dbReference>
<dbReference type="InterPro" id="IPR011990">
    <property type="entry name" value="TPR-like_helical_dom_sf"/>
</dbReference>
<evidence type="ECO:0000313" key="4">
    <source>
        <dbReference type="Proteomes" id="UP000646484"/>
    </source>
</evidence>
<dbReference type="PROSITE" id="PS50005">
    <property type="entry name" value="TPR"/>
    <property type="match status" value="2"/>
</dbReference>
<keyword evidence="4" id="KW-1185">Reference proteome</keyword>